<dbReference type="AlphaFoldDB" id="A0A9N9GS58"/>
<proteinExistence type="predicted"/>
<evidence type="ECO:0000313" key="2">
    <source>
        <dbReference type="Proteomes" id="UP000789739"/>
    </source>
</evidence>
<dbReference type="PANTHER" id="PTHR43433">
    <property type="entry name" value="HYDROLASE, ALPHA/BETA FOLD FAMILY PROTEIN"/>
    <property type="match status" value="1"/>
</dbReference>
<dbReference type="InterPro" id="IPR029058">
    <property type="entry name" value="AB_hydrolase_fold"/>
</dbReference>
<dbReference type="PANTHER" id="PTHR43433:SF10">
    <property type="entry name" value="AB HYDROLASE-1 DOMAIN-CONTAINING PROTEIN"/>
    <property type="match status" value="1"/>
</dbReference>
<dbReference type="InterPro" id="IPR050471">
    <property type="entry name" value="AB_hydrolase"/>
</dbReference>
<gene>
    <name evidence="1" type="ORF">PBRASI_LOCUS9234</name>
</gene>
<dbReference type="Proteomes" id="UP000789739">
    <property type="component" value="Unassembled WGS sequence"/>
</dbReference>
<evidence type="ECO:0000313" key="1">
    <source>
        <dbReference type="EMBL" id="CAG8630697.1"/>
    </source>
</evidence>
<name>A0A9N9GS58_9GLOM</name>
<dbReference type="EMBL" id="CAJVPI010001920">
    <property type="protein sequence ID" value="CAG8630697.1"/>
    <property type="molecule type" value="Genomic_DNA"/>
</dbReference>
<dbReference type="OrthoDB" id="294702at2759"/>
<organism evidence="1 2">
    <name type="scientific">Paraglomus brasilianum</name>
    <dbReference type="NCBI Taxonomy" id="144538"/>
    <lineage>
        <taxon>Eukaryota</taxon>
        <taxon>Fungi</taxon>
        <taxon>Fungi incertae sedis</taxon>
        <taxon>Mucoromycota</taxon>
        <taxon>Glomeromycotina</taxon>
        <taxon>Glomeromycetes</taxon>
        <taxon>Paraglomerales</taxon>
        <taxon>Paraglomeraceae</taxon>
        <taxon>Paraglomus</taxon>
    </lineage>
</organism>
<comment type="caution">
    <text evidence="1">The sequence shown here is derived from an EMBL/GenBank/DDBJ whole genome shotgun (WGS) entry which is preliminary data.</text>
</comment>
<reference evidence="1" key="1">
    <citation type="submission" date="2021-06" db="EMBL/GenBank/DDBJ databases">
        <authorList>
            <person name="Kallberg Y."/>
            <person name="Tangrot J."/>
            <person name="Rosling A."/>
        </authorList>
    </citation>
    <scope>NUCLEOTIDE SEQUENCE</scope>
    <source>
        <strain evidence="1">BR232B</strain>
    </source>
</reference>
<dbReference type="SUPFAM" id="SSF53474">
    <property type="entry name" value="alpha/beta-Hydrolases"/>
    <property type="match status" value="1"/>
</dbReference>
<sequence length="372" mass="41733">MVPSTYRKNMQYSSLDYLNFPKNEGGTIQLNDGRVMGYKEYQFYHQFTKKPKRQLRPVLLIPGLPGSRFFCHPNVIDSLIPDGDAYNDPSNSVSDPAISSHNRARVTLIVLERPGIGLSTFAKRTMLDFAEDVRELCIEKGITEFDLISYSAGGPFGLAVGKVLGKKDGSVRLRSLAVISSVAPYHTPGCTSRMPLKFKIAWWLTRHSPRILSIFVKLEARNSLRDPASSFRESLMEGPSSDVDICAAMPGIESMFIESALEMYTRGQSNTECYELSLWGKSWGFELNELKGETVVGKDQDGGEMEAKKDASDNKTLRIKVWQGALDIGTTVDMAEYIAQETGAELRVVEGKGHMLYFEIWDDVFEWFVTME</sequence>
<keyword evidence="2" id="KW-1185">Reference proteome</keyword>
<protein>
    <submittedName>
        <fullName evidence="1">4107_t:CDS:1</fullName>
    </submittedName>
</protein>
<accession>A0A9N9GS58</accession>
<dbReference type="Gene3D" id="3.40.50.1820">
    <property type="entry name" value="alpha/beta hydrolase"/>
    <property type="match status" value="1"/>
</dbReference>